<feature type="compositionally biased region" description="Acidic residues" evidence="1">
    <location>
        <begin position="250"/>
        <end position="260"/>
    </location>
</feature>
<evidence type="ECO:0000313" key="3">
    <source>
        <dbReference type="RefSeq" id="XP_033234231.1"/>
    </source>
</evidence>
<feature type="compositionally biased region" description="Basic and acidic residues" evidence="1">
    <location>
        <begin position="231"/>
        <end position="249"/>
    </location>
</feature>
<organism evidence="2 3">
    <name type="scientific">Drosophila pseudoobscura pseudoobscura</name>
    <name type="common">Fruit fly</name>
    <dbReference type="NCBI Taxonomy" id="46245"/>
    <lineage>
        <taxon>Eukaryota</taxon>
        <taxon>Metazoa</taxon>
        <taxon>Ecdysozoa</taxon>
        <taxon>Arthropoda</taxon>
        <taxon>Hexapoda</taxon>
        <taxon>Insecta</taxon>
        <taxon>Pterygota</taxon>
        <taxon>Neoptera</taxon>
        <taxon>Endopterygota</taxon>
        <taxon>Diptera</taxon>
        <taxon>Brachycera</taxon>
        <taxon>Muscomorpha</taxon>
        <taxon>Ephydroidea</taxon>
        <taxon>Drosophilidae</taxon>
        <taxon>Drosophila</taxon>
        <taxon>Sophophora</taxon>
    </lineage>
</organism>
<protein>
    <submittedName>
        <fullName evidence="3">Neurofilament heavy polypeptide</fullName>
    </submittedName>
</protein>
<reference evidence="3" key="2">
    <citation type="submission" date="2025-08" db="UniProtKB">
        <authorList>
            <consortium name="RefSeq"/>
        </authorList>
    </citation>
    <scope>IDENTIFICATION</scope>
    <source>
        <strain evidence="3">MV-25-SWS-2005</strain>
        <tissue evidence="3">Whole body</tissue>
    </source>
</reference>
<dbReference type="RefSeq" id="XP_033234231.1">
    <property type="nucleotide sequence ID" value="XM_033378340.1"/>
</dbReference>
<feature type="compositionally biased region" description="Basic and acidic residues" evidence="1">
    <location>
        <begin position="261"/>
        <end position="317"/>
    </location>
</feature>
<dbReference type="Proteomes" id="UP000001819">
    <property type="component" value="Chromosome 3"/>
</dbReference>
<proteinExistence type="predicted"/>
<dbReference type="KEGG" id="dpo:6898703"/>
<name>A0A6I8VT36_DROPS</name>
<accession>A0A6I8VT36</accession>
<feature type="region of interest" description="Disordered" evidence="1">
    <location>
        <begin position="219"/>
        <end position="372"/>
    </location>
</feature>
<feature type="region of interest" description="Disordered" evidence="1">
    <location>
        <begin position="177"/>
        <end position="204"/>
    </location>
</feature>
<sequence length="395" mass="45548">MATSSLVEFSDLISAKNRTESLALPNVKRINNIADYMADPLNFDGDIKKLADRLKNEAKQCQDVINLLRDQLQVKTTALTQVKEDMLELQRQLKEPDATFVYVTMKKQVLVKFFDETEVNEYDVPTALMRFNLKMSHLYGEILALDSDIDYVTYLKGIATVNNQYVKDWHKREMTKKRQMELEEKDPKAKESAESSEREVDSEEDIYEDFEEFEKFIGHDQSGVEAEEKEPEGKERNKKKSEEKESEMKDPEDETEEDTDSCSKDPEEMGPVEEKHVNKFENKDKNAKGMLPEKKVSKQKVAEKKFPEEKEPEEKPPVQKGPKKMATGDKDAKLPEKNVPEDKWNQKKDTGKNASKAVLPKKLPGKKVSKEKIIEKDVAQKNVQKVAPRRLSNQE</sequence>
<evidence type="ECO:0000256" key="1">
    <source>
        <dbReference type="SAM" id="MobiDB-lite"/>
    </source>
</evidence>
<reference evidence="2" key="1">
    <citation type="submission" date="2024-06" db="UniProtKB">
        <authorList>
            <consortium name="RefSeq"/>
        </authorList>
    </citation>
    <scope>NUCLEOTIDE SEQUENCE [LARGE SCALE GENOMIC DNA]</scope>
    <source>
        <strain evidence="2">MV2-25</strain>
    </source>
</reference>
<keyword evidence="2" id="KW-1185">Reference proteome</keyword>
<dbReference type="InParanoid" id="A0A6I8VT36"/>
<gene>
    <name evidence="3" type="primary">LOC6898703</name>
</gene>
<dbReference type="AlphaFoldDB" id="A0A6I8VT36"/>
<feature type="compositionally biased region" description="Basic and acidic residues" evidence="1">
    <location>
        <begin position="326"/>
        <end position="351"/>
    </location>
</feature>
<feature type="compositionally biased region" description="Basic and acidic residues" evidence="1">
    <location>
        <begin position="177"/>
        <end position="199"/>
    </location>
</feature>
<evidence type="ECO:0000313" key="2">
    <source>
        <dbReference type="Proteomes" id="UP000001819"/>
    </source>
</evidence>